<proteinExistence type="predicted"/>
<evidence type="ECO:0000256" key="1">
    <source>
        <dbReference type="ARBA" id="ARBA00022448"/>
    </source>
</evidence>
<name>A0A369JJB3_HYPMA</name>
<accession>A0A369JJB3</accession>
<evidence type="ECO:0000259" key="4">
    <source>
        <dbReference type="PROSITE" id="PS51352"/>
    </source>
</evidence>
<dbReference type="PRINTS" id="PR00421">
    <property type="entry name" value="THIOREDOXIN"/>
</dbReference>
<dbReference type="InParanoid" id="A0A369JJB3"/>
<comment type="caution">
    <text evidence="5">The sequence shown here is derived from an EMBL/GenBank/DDBJ whole genome shotgun (WGS) entry which is preliminary data.</text>
</comment>
<dbReference type="Proteomes" id="UP000076154">
    <property type="component" value="Unassembled WGS sequence"/>
</dbReference>
<sequence>MASTPALRALHRALLRSATTSRARSFHSTTRRAEQYPRANLETFNKVVGTKDRLVLVDFYADWCGPCHQLSPILESLITNPEVKSSSGLPIDLVKVNTDDEDGLALGQQFKVRALPTVIAFRDGNPVNQFVGALPEGGVRRFLETV</sequence>
<gene>
    <name evidence="5" type="ORF">Hypma_010579</name>
</gene>
<organism evidence="5 6">
    <name type="scientific">Hypsizygus marmoreus</name>
    <name type="common">White beech mushroom</name>
    <name type="synonym">Agaricus marmoreus</name>
    <dbReference type="NCBI Taxonomy" id="39966"/>
    <lineage>
        <taxon>Eukaryota</taxon>
        <taxon>Fungi</taxon>
        <taxon>Dikarya</taxon>
        <taxon>Basidiomycota</taxon>
        <taxon>Agaricomycotina</taxon>
        <taxon>Agaricomycetes</taxon>
        <taxon>Agaricomycetidae</taxon>
        <taxon>Agaricales</taxon>
        <taxon>Tricholomatineae</taxon>
        <taxon>Lyophyllaceae</taxon>
        <taxon>Hypsizygus</taxon>
    </lineage>
</organism>
<dbReference type="PROSITE" id="PS00194">
    <property type="entry name" value="THIOREDOXIN_1"/>
    <property type="match status" value="1"/>
</dbReference>
<evidence type="ECO:0000256" key="3">
    <source>
        <dbReference type="ARBA" id="ARBA00023157"/>
    </source>
</evidence>
<dbReference type="Pfam" id="PF00085">
    <property type="entry name" value="Thioredoxin"/>
    <property type="match status" value="1"/>
</dbReference>
<dbReference type="InterPro" id="IPR017937">
    <property type="entry name" value="Thioredoxin_CS"/>
</dbReference>
<dbReference type="PROSITE" id="PS51352">
    <property type="entry name" value="THIOREDOXIN_2"/>
    <property type="match status" value="1"/>
</dbReference>
<evidence type="ECO:0000313" key="5">
    <source>
        <dbReference type="EMBL" id="RDB22301.1"/>
    </source>
</evidence>
<dbReference type="InterPro" id="IPR013766">
    <property type="entry name" value="Thioredoxin_domain"/>
</dbReference>
<dbReference type="PANTHER" id="PTHR45663">
    <property type="entry name" value="GEO12009P1"/>
    <property type="match status" value="1"/>
</dbReference>
<dbReference type="EMBL" id="LUEZ02000052">
    <property type="protein sequence ID" value="RDB22301.1"/>
    <property type="molecule type" value="Genomic_DNA"/>
</dbReference>
<dbReference type="GO" id="GO:0005737">
    <property type="term" value="C:cytoplasm"/>
    <property type="evidence" value="ECO:0007669"/>
    <property type="project" value="TreeGrafter"/>
</dbReference>
<dbReference type="PANTHER" id="PTHR45663:SF11">
    <property type="entry name" value="GEO12009P1"/>
    <property type="match status" value="1"/>
</dbReference>
<keyword evidence="6" id="KW-1185">Reference proteome</keyword>
<keyword evidence="1" id="KW-0813">Transport</keyword>
<dbReference type="GO" id="GO:0015035">
    <property type="term" value="F:protein-disulfide reductase activity"/>
    <property type="evidence" value="ECO:0007669"/>
    <property type="project" value="TreeGrafter"/>
</dbReference>
<keyword evidence="3" id="KW-1015">Disulfide bond</keyword>
<dbReference type="OrthoDB" id="2121326at2759"/>
<evidence type="ECO:0000313" key="6">
    <source>
        <dbReference type="Proteomes" id="UP000076154"/>
    </source>
</evidence>
<protein>
    <submittedName>
        <fullName evidence="5">Thioredoxin Y, chloroplastic</fullName>
    </submittedName>
</protein>
<dbReference type="Gene3D" id="3.40.30.10">
    <property type="entry name" value="Glutaredoxin"/>
    <property type="match status" value="1"/>
</dbReference>
<dbReference type="CDD" id="cd02947">
    <property type="entry name" value="TRX_family"/>
    <property type="match status" value="1"/>
</dbReference>
<reference evidence="5" key="1">
    <citation type="submission" date="2018-04" db="EMBL/GenBank/DDBJ databases">
        <title>Whole genome sequencing of Hypsizygus marmoreus.</title>
        <authorList>
            <person name="Choi I.-G."/>
            <person name="Min B."/>
            <person name="Kim J.-G."/>
            <person name="Kim S."/>
            <person name="Oh Y.-L."/>
            <person name="Kong W.-S."/>
            <person name="Park H."/>
            <person name="Jeong J."/>
            <person name="Song E.-S."/>
        </authorList>
    </citation>
    <scope>NUCLEOTIDE SEQUENCE [LARGE SCALE GENOMIC DNA]</scope>
    <source>
        <strain evidence="5">51987-8</strain>
    </source>
</reference>
<dbReference type="InterPro" id="IPR036249">
    <property type="entry name" value="Thioredoxin-like_sf"/>
</dbReference>
<evidence type="ECO:0000256" key="2">
    <source>
        <dbReference type="ARBA" id="ARBA00022982"/>
    </source>
</evidence>
<keyword evidence="2" id="KW-0249">Electron transport</keyword>
<dbReference type="SUPFAM" id="SSF52833">
    <property type="entry name" value="Thioredoxin-like"/>
    <property type="match status" value="1"/>
</dbReference>
<dbReference type="STRING" id="39966.A0A369JJB3"/>
<dbReference type="AlphaFoldDB" id="A0A369JJB3"/>
<feature type="domain" description="Thioredoxin" evidence="4">
    <location>
        <begin position="17"/>
        <end position="146"/>
    </location>
</feature>